<accession>A0ABP8JZG1</accession>
<name>A0ABP8JZG1_9BACT</name>
<evidence type="ECO:0000256" key="1">
    <source>
        <dbReference type="SAM" id="SignalP"/>
    </source>
</evidence>
<keyword evidence="1" id="KW-0732">Signal</keyword>
<dbReference type="Pfam" id="PF13645">
    <property type="entry name" value="YkuD_2"/>
    <property type="match status" value="1"/>
</dbReference>
<proteinExistence type="predicted"/>
<gene>
    <name evidence="2" type="ORF">GCM10023187_08760</name>
</gene>
<reference evidence="3" key="1">
    <citation type="journal article" date="2019" name="Int. J. Syst. Evol. Microbiol.">
        <title>The Global Catalogue of Microorganisms (GCM) 10K type strain sequencing project: providing services to taxonomists for standard genome sequencing and annotation.</title>
        <authorList>
            <consortium name="The Broad Institute Genomics Platform"/>
            <consortium name="The Broad Institute Genome Sequencing Center for Infectious Disease"/>
            <person name="Wu L."/>
            <person name="Ma J."/>
        </authorList>
    </citation>
    <scope>NUCLEOTIDE SEQUENCE [LARGE SCALE GENOMIC DNA]</scope>
    <source>
        <strain evidence="3">JCM 17925</strain>
    </source>
</reference>
<dbReference type="PANTHER" id="PTHR38477">
    <property type="entry name" value="HYPOTHETICAL EXPORTED PROTEIN"/>
    <property type="match status" value="1"/>
</dbReference>
<feature type="chain" id="PRO_5046343721" evidence="1">
    <location>
        <begin position="24"/>
        <end position="231"/>
    </location>
</feature>
<dbReference type="Proteomes" id="UP001500936">
    <property type="component" value="Unassembled WGS sequence"/>
</dbReference>
<organism evidence="2 3">
    <name type="scientific">Nibrella viscosa</name>
    <dbReference type="NCBI Taxonomy" id="1084524"/>
    <lineage>
        <taxon>Bacteria</taxon>
        <taxon>Pseudomonadati</taxon>
        <taxon>Bacteroidota</taxon>
        <taxon>Cytophagia</taxon>
        <taxon>Cytophagales</taxon>
        <taxon>Spirosomataceae</taxon>
        <taxon>Nibrella</taxon>
    </lineage>
</organism>
<dbReference type="EMBL" id="BAABHB010000001">
    <property type="protein sequence ID" value="GAA4398265.1"/>
    <property type="molecule type" value="Genomic_DNA"/>
</dbReference>
<feature type="signal peptide" evidence="1">
    <location>
        <begin position="1"/>
        <end position="23"/>
    </location>
</feature>
<dbReference type="InterPro" id="IPR032676">
    <property type="entry name" value="YkuD_2"/>
</dbReference>
<keyword evidence="3" id="KW-1185">Reference proteome</keyword>
<evidence type="ECO:0000313" key="2">
    <source>
        <dbReference type="EMBL" id="GAA4398265.1"/>
    </source>
</evidence>
<protein>
    <submittedName>
        <fullName evidence="2">Murein L,D-transpeptidase catalytic domain family protein</fullName>
    </submittedName>
</protein>
<dbReference type="PANTHER" id="PTHR38477:SF1">
    <property type="entry name" value="MUREIN L,D-TRANSPEPTIDASE CATALYTIC DOMAIN FAMILY PROTEIN"/>
    <property type="match status" value="1"/>
</dbReference>
<evidence type="ECO:0000313" key="3">
    <source>
        <dbReference type="Proteomes" id="UP001500936"/>
    </source>
</evidence>
<comment type="caution">
    <text evidence="2">The sequence shown here is derived from an EMBL/GenBank/DDBJ whole genome shotgun (WGS) entry which is preliminary data.</text>
</comment>
<dbReference type="RefSeq" id="WP_345264314.1">
    <property type="nucleotide sequence ID" value="NZ_BAABHB010000001.1"/>
</dbReference>
<sequence>MKKALVSVCLSFSLLTLSPATFAHYVRAERPVVPGESLSAWFRAYDDLHLGAAGLKREVFEYALRGLQKIDAKPIISIVDMSQPSTKKRLYVIDLANKKLLFHTYVSHGRNTGELMASSFSNVNSSNKSSLGFYKTLDTYMGKHGLSLKLKGLEKGFNDNAYDRAIVLHGADYVCEDFVRRTGRLGRSQGCPAVPNAMSKQIITAVKGGSCLFVYYPNQDYLKKSTYLATL</sequence>